<dbReference type="EMDB" id="EMD-34403"/>
<evidence type="ECO:0000256" key="3">
    <source>
        <dbReference type="SAM" id="MobiDB-lite"/>
    </source>
</evidence>
<feature type="binding site" evidence="10">
    <location>
        <position position="240"/>
    </location>
    <ligand>
        <name>Zn(2+)</name>
        <dbReference type="ChEBI" id="CHEBI:29105"/>
        <label>4</label>
    </ligand>
</feature>
<feature type="binding site" evidence="6 7">
    <location>
        <position position="161"/>
    </location>
    <ligand>
        <name>Zn(2+)</name>
        <dbReference type="ChEBI" id="CHEBI:29105"/>
        <label>1</label>
    </ligand>
</feature>
<protein>
    <submittedName>
        <fullName evidence="4">Cytochrome C oxidase subunit Vb protein</fullName>
    </submittedName>
</protein>
<keyword evidence="1 6" id="KW-0479">Metal-binding</keyword>
<feature type="modified residue" description="Phosphoserine" evidence="6 7">
    <location>
        <position position="520"/>
    </location>
</feature>
<feature type="binding site" evidence="9">
    <location>
        <position position="240"/>
    </location>
    <ligand>
        <name>Zn(2+)</name>
        <dbReference type="ChEBI" id="CHEBI:29105"/>
        <label>3</label>
    </ligand>
</feature>
<dbReference type="GeneID" id="7830298"/>
<feature type="binding site" evidence="6 7">
    <location>
        <position position="188"/>
    </location>
    <ligand>
        <name>Zn(2+)</name>
        <dbReference type="ChEBI" id="CHEBI:29105"/>
        <label>1</label>
    </ligand>
</feature>
<dbReference type="EMDB" id="EMD-34373"/>
<dbReference type="PDB" id="8B6H">
    <property type="method" value="EM"/>
    <property type="resolution" value="2.60 A"/>
    <property type="chains" value="DD/Dd=1-637"/>
</dbReference>
<dbReference type="HOGENOM" id="CLU_414183_0_0_1"/>
<dbReference type="GO" id="GO:0045277">
    <property type="term" value="C:respiratory chain complex IV"/>
    <property type="evidence" value="ECO:0007669"/>
    <property type="project" value="InterPro"/>
</dbReference>
<dbReference type="Pfam" id="PF01215">
    <property type="entry name" value="COX5B"/>
    <property type="match status" value="1"/>
</dbReference>
<feature type="compositionally biased region" description="Basic residues" evidence="3">
    <location>
        <begin position="23"/>
        <end position="37"/>
    </location>
</feature>
<dbReference type="EMDB" id="EMD-16184"/>
<dbReference type="SUPFAM" id="SSF57802">
    <property type="entry name" value="Rubredoxin-like"/>
    <property type="match status" value="1"/>
</dbReference>
<reference evidence="6" key="2">
    <citation type="journal article" date="2022" name="Science">
        <title>Structures of &lt;i&gt;Tetrahymena&lt;/i&gt;'s respiratory chain reveal the diversity of eukaryotic core metabolism.</title>
        <authorList>
            <person name="Zhou L."/>
            <person name="Maldonado M."/>
            <person name="Padavannil A."/>
            <person name="Guo F."/>
            <person name="Letts J.A."/>
        </authorList>
    </citation>
    <scope>STRUCTURE BY ELECTRON MICROSCOPY (3.02 ANGSTROMS)</scope>
    <scope>PHOSPHORYLATION AT THR-387 AND SER-520</scope>
</reference>
<dbReference type="GO" id="GO:0046872">
    <property type="term" value="F:metal ion binding"/>
    <property type="evidence" value="ECO:0007669"/>
    <property type="project" value="UniProtKB-KW"/>
</dbReference>
<accession>Q23FF5</accession>
<dbReference type="PANTHER" id="PTHR10122:SF0">
    <property type="entry name" value="CYTOCHROME C OXIDASE SUBUNIT 5B, ISOFORM A-RELATED"/>
    <property type="match status" value="1"/>
</dbReference>
<evidence type="ECO:0007829" key="6">
    <source>
        <dbReference type="PDB" id="7W5Z"/>
    </source>
</evidence>
<dbReference type="EMDB" id="EMD-15867"/>
<evidence type="ECO:0000313" key="4">
    <source>
        <dbReference type="EMBL" id="EAR95198.3"/>
    </source>
</evidence>
<evidence type="ECO:0007829" key="10">
    <source>
        <dbReference type="PDB" id="8GZU"/>
    </source>
</evidence>
<dbReference type="PDB" id="8BQS">
    <property type="method" value="EM"/>
    <property type="resolution" value="2.90 A"/>
    <property type="chains" value="DD/Dd=1-637"/>
</dbReference>
<name>Q23FF5_TETTS</name>
<feature type="region of interest" description="Disordered" evidence="3">
    <location>
        <begin position="1"/>
        <end position="43"/>
    </location>
</feature>
<feature type="binding site" evidence="10">
    <location>
        <position position="239"/>
    </location>
    <ligand>
        <name>Zn(2+)</name>
        <dbReference type="ChEBI" id="CHEBI:29105"/>
        <label>2</label>
    </ligand>
</feature>
<proteinExistence type="evidence at protein level"/>
<dbReference type="PROSITE" id="PS51359">
    <property type="entry name" value="COX5B_2"/>
    <property type="match status" value="1"/>
</dbReference>
<evidence type="ECO:0007829" key="9">
    <source>
        <dbReference type="PDB" id="8GYM"/>
    </source>
</evidence>
<dbReference type="Proteomes" id="UP000009168">
    <property type="component" value="Unassembled WGS sequence"/>
</dbReference>
<dbReference type="eggNOG" id="ENOG502SD04">
    <property type="taxonomic scope" value="Eukaryota"/>
</dbReference>
<dbReference type="STRING" id="312017.Q23FF5"/>
<dbReference type="KEGG" id="tet:TTHERM_00378620"/>
<dbReference type="GO" id="GO:0006123">
    <property type="term" value="P:mitochondrial electron transport, cytochrome c to oxygen"/>
    <property type="evidence" value="ECO:0007669"/>
    <property type="project" value="InterPro"/>
</dbReference>
<dbReference type="AlphaFoldDB" id="Q23FF5"/>
<reference evidence="7 8" key="4">
    <citation type="journal article" date="2023" name="Nature">
        <title>Structural basis of mitochondrial membrane bending by the I-II-III&lt;sub&gt;2&lt;/sub&gt;-IV&lt;sub&gt;2&lt;/sub&gt; supercomplex.</title>
        <authorList>
            <person name="Muhleip A."/>
            <person name="Flygaard R.K."/>
            <person name="Baradaran R."/>
            <person name="Haapanen O."/>
            <person name="Gruhl T."/>
            <person name="Tobiasson V."/>
            <person name="Marechal A."/>
            <person name="Sharma V."/>
            <person name="Amunts A."/>
        </authorList>
    </citation>
    <scope>STRUCTURE BY ELECTRON MICROSCOPY (2.60 ANGSTROMS)</scope>
    <scope>PHOSPHORYLATION AT THR-387 AND SER-520</scope>
</reference>
<dbReference type="GO" id="GO:0005740">
    <property type="term" value="C:mitochondrial envelope"/>
    <property type="evidence" value="ECO:0007669"/>
    <property type="project" value="InterPro"/>
</dbReference>
<feature type="binding site" evidence="9">
    <location>
        <position position="239"/>
    </location>
    <ligand>
        <name>Zn(2+)</name>
        <dbReference type="ChEBI" id="CHEBI:29105"/>
        <label>3</label>
    </ligand>
</feature>
<feature type="binding site" evidence="6 7">
    <location>
        <position position="173"/>
    </location>
    <ligand>
        <name>Zn(2+)</name>
        <dbReference type="ChEBI" id="CHEBI:29105"/>
        <label>1</label>
    </ligand>
</feature>
<dbReference type="PDB" id="8GZU">
    <property type="method" value="EM"/>
    <property type="resolution" value="4.18 A"/>
    <property type="chains" value="29/84/VB/vb=1-637"/>
</dbReference>
<reference evidence="5" key="1">
    <citation type="journal article" date="2006" name="PLoS Biol.">
        <title>Macronuclear genome sequence of the ciliate Tetrahymena thermophila, a model eukaryote.</title>
        <authorList>
            <person name="Eisen J.A."/>
            <person name="Coyne R.S."/>
            <person name="Wu M."/>
            <person name="Wu D."/>
            <person name="Thiagarajan M."/>
            <person name="Wortman J.R."/>
            <person name="Badger J.H."/>
            <person name="Ren Q."/>
            <person name="Amedeo P."/>
            <person name="Jones K.M."/>
            <person name="Tallon L.J."/>
            <person name="Delcher A.L."/>
            <person name="Salzberg S.L."/>
            <person name="Silva J.C."/>
            <person name="Haas B.J."/>
            <person name="Majoros W.H."/>
            <person name="Farzad M."/>
            <person name="Carlton J.M."/>
            <person name="Smith R.K. Jr."/>
            <person name="Garg J."/>
            <person name="Pearlman R.E."/>
            <person name="Karrer K.M."/>
            <person name="Sun L."/>
            <person name="Manning G."/>
            <person name="Elde N.C."/>
            <person name="Turkewitz A.P."/>
            <person name="Asai D.J."/>
            <person name="Wilkes D.E."/>
            <person name="Wang Y."/>
            <person name="Cai H."/>
            <person name="Collins K."/>
            <person name="Stewart B.A."/>
            <person name="Lee S.R."/>
            <person name="Wilamowska K."/>
            <person name="Weinberg Z."/>
            <person name="Ruzzo W.L."/>
            <person name="Wloga D."/>
            <person name="Gaertig J."/>
            <person name="Frankel J."/>
            <person name="Tsao C.-C."/>
            <person name="Gorovsky M.A."/>
            <person name="Keeling P.J."/>
            <person name="Waller R.F."/>
            <person name="Patron N.J."/>
            <person name="Cherry J.M."/>
            <person name="Stover N.A."/>
            <person name="Krieger C.J."/>
            <person name="del Toro C."/>
            <person name="Ryder H.F."/>
            <person name="Williamson S.C."/>
            <person name="Barbeau R.A."/>
            <person name="Hamilton E.P."/>
            <person name="Orias E."/>
        </authorList>
    </citation>
    <scope>NUCLEOTIDE SEQUENCE [LARGE SCALE GENOMIC DNA]</scope>
    <source>
        <strain evidence="5">SB210</strain>
    </source>
</reference>
<evidence type="ECO:0000313" key="5">
    <source>
        <dbReference type="Proteomes" id="UP000009168"/>
    </source>
</evidence>
<dbReference type="OrthoDB" id="309842at2759"/>
<keyword evidence="6 7" id="KW-0002">3D-structure</keyword>
<organism evidence="4 5">
    <name type="scientific">Tetrahymena thermophila (strain SB210)</name>
    <dbReference type="NCBI Taxonomy" id="312017"/>
    <lineage>
        <taxon>Eukaryota</taxon>
        <taxon>Sar</taxon>
        <taxon>Alveolata</taxon>
        <taxon>Ciliophora</taxon>
        <taxon>Intramacronucleata</taxon>
        <taxon>Oligohymenophorea</taxon>
        <taxon>Hymenostomatida</taxon>
        <taxon>Tetrahymenina</taxon>
        <taxon>Tetrahymenidae</taxon>
        <taxon>Tetrahymena</taxon>
    </lineage>
</organism>
<dbReference type="PANTHER" id="PTHR10122">
    <property type="entry name" value="CYTOCHROME C OXIDASE SUBUNIT 5B, MITOCHONDRIAL"/>
    <property type="match status" value="1"/>
</dbReference>
<dbReference type="PROSITE" id="PS00848">
    <property type="entry name" value="COX5B_1"/>
    <property type="match status" value="1"/>
</dbReference>
<keyword evidence="2 6" id="KW-0862">Zinc</keyword>
<dbReference type="InterPro" id="IPR036972">
    <property type="entry name" value="Cyt_c_oxidase_su5b_sf"/>
</dbReference>
<dbReference type="PDB" id="7W5Z">
    <property type="method" value="EM"/>
    <property type="resolution" value="3.02 A"/>
    <property type="chains" value="5B/5b=1-637"/>
</dbReference>
<dbReference type="InParanoid" id="Q23FF5"/>
<gene>
    <name evidence="4" type="ORF">TTHERM_00378620</name>
</gene>
<evidence type="ECO:0000256" key="1">
    <source>
        <dbReference type="ARBA" id="ARBA00022723"/>
    </source>
</evidence>
<evidence type="ECO:0000256" key="2">
    <source>
        <dbReference type="ARBA" id="ARBA00022833"/>
    </source>
</evidence>
<feature type="binding site" evidence="6 7">
    <location>
        <position position="191"/>
    </location>
    <ligand>
        <name>Zn(2+)</name>
        <dbReference type="ChEBI" id="CHEBI:29105"/>
        <label>1</label>
    </ligand>
</feature>
<dbReference type="EMBL" id="GG662706">
    <property type="protein sequence ID" value="EAR95198.3"/>
    <property type="molecule type" value="Genomic_DNA"/>
</dbReference>
<reference evidence="9 10" key="3">
    <citation type="journal article" date="2023" name="Nat. Commun.">
        <title>Structures of Tetrahymena thermophila respiratory megacomplexes on the tubular mitochondrial cristae.</title>
        <authorList>
            <person name="Han F."/>
            <person name="Hu Y."/>
            <person name="Wu M."/>
            <person name="He Z."/>
            <person name="Tian H."/>
            <person name="Zhou L."/>
        </authorList>
    </citation>
    <scope>STRUCTURE BY ELECTRON MICROSCOPY (2.96 ANGSTROMS)</scope>
    <scope>PHOSPHORYLATION AT THR-387 AND SER-520</scope>
</reference>
<dbReference type="EMDB" id="EMD-32325"/>
<evidence type="ECO:0007829" key="8">
    <source>
        <dbReference type="PDB" id="8BQS"/>
    </source>
</evidence>
<feature type="modified residue" description="Phosphothreonine" evidence="6 7">
    <location>
        <position position="387"/>
    </location>
</feature>
<dbReference type="Gene3D" id="2.60.11.10">
    <property type="entry name" value="Cytochrome c oxidase, subunit Vb"/>
    <property type="match status" value="1"/>
</dbReference>
<dbReference type="PDB" id="8GYM">
    <property type="method" value="EM"/>
    <property type="resolution" value="2.96 A"/>
    <property type="chains" value="VB/vb=1-637"/>
</dbReference>
<keyword evidence="5" id="KW-1185">Reference proteome</keyword>
<sequence>MKKQKRTQGKQNTKQIKQEKLSSKRKANNQKEGKKKVKQEDYKEIKQKGKRMLSKIVKASFSSKGFNLANAVNTVKSTLNAPIKHIKRNIEPTGSNYSRMTNTTEEAFDEVSHEWQALVTSNPFDLNVFNYLENTQTSNFGTVDNPLVVFTSETPFRYVGCTGQMNEDDYEGHELLFFLLREGSLQRCMGCGQVFKLVRLRNEYSPEMDYYLSNFHPYEMQEMGESDTTVLMSPYKYASHYEYTQFETPSNMVYSMVNPDEHDRLLVDPAYRMERTKALEEKYKVYTSSLREVEKQFEERYGRAGQINISKVTYSTLIDVEKAVLKMDRLFRKVAKFENRAFIDRANHSRREKRMLERAQQRWDSNYSFFTGSLTEEEQKYRDYYETELEAYPEDEGIEQQLDQQEVLLSGRYDPKLYDFQEGYTKNPEDDQTSLIEKKAFKFRYRLANETSETFQRRNNRMVERQIKRFQQPQYKHAFEQLQKNIAISSNSGNALHSEYGYLELLSNESVQLYKDYYESDAEEDFKVFENLSSKEKLVMIANFENNLLPKYDRSEVHLIPKRQWEPAFGVWENFLYDITEYASFIAPRGKEIAADYQIQSAIPLTKEELIEAGLYKETIEKKVEPKLEAKKQTKSE</sequence>
<dbReference type="InterPro" id="IPR002124">
    <property type="entry name" value="Cyt_c_oxidase_su5b"/>
</dbReference>
<dbReference type="RefSeq" id="XP_001015443.3">
    <property type="nucleotide sequence ID" value="XM_001015443.3"/>
</dbReference>
<evidence type="ECO:0007829" key="7">
    <source>
        <dbReference type="PDB" id="8B6H"/>
    </source>
</evidence>